<feature type="region of interest" description="Disordered" evidence="11">
    <location>
        <begin position="656"/>
        <end position="755"/>
    </location>
</feature>
<sequence>MSFVGNQHRPTFPAVPPSLSAGDHGTQDHYAAQDTQRPTPHTVSNITPYLGLRARLSQVWINRWTILLLLVLVRLLIAIAGLHNDLGSAKSEAMSACTGVESIGSAMASMPHYLAAGVNDLAGTGIEKAVDGLMSMLLLTVTGIEDIVVFVINMMTSTYMCLITLVVAGSLHVALQVAEDVSNFLNSTLKDIGNEISSGITGFESDLNKFTKDVMSSIPQALGLKGESAPTLNITGSLDKLNNLQLPATLDEGLTKLNNSIPNFQDVQNFTDNLIRLPFEDLKTVLNGSLHFSFNRSLLPVPQKEQLTFCSDNNGISDFFDDLADIADLVRRVFIAVLVILAILVCIPMAYQEIRRWRTMKKRSELVADNSFDPLDVMYIASRPYTATAGIKAAAPFGSTKRQILTRWVIAYATSPPALLVLSLGITGLLSCLCQYILLKAVVREVPALANEVGQFAGLVVDKLENASEAWANGTNDAIMGVNNDINHKVFGWVNVTTGAINNTLNMFVSDTIGVLNDTFGGTVLYGPVTGIFECLVGLKVAGIQKGLDWVSDNANVNFPTIPNDTFSLGAAASIGDPSSSNASESFLASPGSETTNDIEGAVLKVTSHLANGIRTEALISTSLLLIWFIILLLGIMRALYLGFRHEKGRAVGGPSYAGDIPMEEQPTGRDYSTARPSGPAPAYEPPISNTAGTTRPFPSFGVPVGQNAPMSQGQDYTNEEQWQDEKLGFAGLREPARASLSPVHLSQYGRVEKS</sequence>
<evidence type="ECO:0000256" key="2">
    <source>
        <dbReference type="ARBA" id="ARBA00004651"/>
    </source>
</evidence>
<keyword evidence="7 10" id="KW-1133">Transmembrane helix</keyword>
<evidence type="ECO:0000256" key="6">
    <source>
        <dbReference type="ARBA" id="ARBA00022971"/>
    </source>
</evidence>
<accession>A0A8H3IFZ5</accession>
<keyword evidence="5 10" id="KW-0812">Transmembrane</keyword>
<keyword evidence="4 10" id="KW-1003">Cell membrane</keyword>
<feature type="transmembrane region" description="Helical" evidence="10">
    <location>
        <begin position="133"/>
        <end position="152"/>
    </location>
</feature>
<dbReference type="PANTHER" id="PTHR31030:SF1">
    <property type="entry name" value="PLASMA MEMBRANE FUSION PROTEIN PRM1"/>
    <property type="match status" value="1"/>
</dbReference>
<keyword evidence="6 10" id="KW-0184">Conjugation</keyword>
<dbReference type="OrthoDB" id="5356111at2759"/>
<evidence type="ECO:0000256" key="10">
    <source>
        <dbReference type="RuleBase" id="RU366035"/>
    </source>
</evidence>
<evidence type="ECO:0000256" key="7">
    <source>
        <dbReference type="ARBA" id="ARBA00022989"/>
    </source>
</evidence>
<dbReference type="PANTHER" id="PTHR31030">
    <property type="entry name" value="PLASMA MEMBRANE FUSION PROTEIN PRM1"/>
    <property type="match status" value="1"/>
</dbReference>
<name>A0A8H3IFZ5_9LECA</name>
<comment type="similarity">
    <text evidence="3 10">Belongs to the PRM1 family.</text>
</comment>
<dbReference type="GO" id="GO:0043332">
    <property type="term" value="C:mating projection tip"/>
    <property type="evidence" value="ECO:0007669"/>
    <property type="project" value="UniProtKB-UniRule"/>
</dbReference>
<evidence type="ECO:0000256" key="8">
    <source>
        <dbReference type="ARBA" id="ARBA00023136"/>
    </source>
</evidence>
<feature type="compositionally biased region" description="Polar residues" evidence="11">
    <location>
        <begin position="33"/>
        <end position="42"/>
    </location>
</feature>
<feature type="transmembrane region" description="Helical" evidence="10">
    <location>
        <begin position="409"/>
        <end position="430"/>
    </location>
</feature>
<comment type="function">
    <text evidence="1 10">Involved in cell fusion during mating by stabilizing the plasma membrane fusion event.</text>
</comment>
<keyword evidence="8 10" id="KW-0472">Membrane</keyword>
<dbReference type="GO" id="GO:0005886">
    <property type="term" value="C:plasma membrane"/>
    <property type="evidence" value="ECO:0007669"/>
    <property type="project" value="UniProtKB-SubCell"/>
</dbReference>
<dbReference type="EMBL" id="CAJPDR010000121">
    <property type="protein sequence ID" value="CAF9919375.1"/>
    <property type="molecule type" value="Genomic_DNA"/>
</dbReference>
<reference evidence="12" key="1">
    <citation type="submission" date="2021-03" db="EMBL/GenBank/DDBJ databases">
        <authorList>
            <person name="Tagirdzhanova G."/>
        </authorList>
    </citation>
    <scope>NUCLEOTIDE SEQUENCE</scope>
</reference>
<evidence type="ECO:0000256" key="5">
    <source>
        <dbReference type="ARBA" id="ARBA00022692"/>
    </source>
</evidence>
<feature type="transmembrane region" description="Helical" evidence="10">
    <location>
        <begin position="329"/>
        <end position="351"/>
    </location>
</feature>
<organism evidence="12 13">
    <name type="scientific">Alectoria fallacina</name>
    <dbReference type="NCBI Taxonomy" id="1903189"/>
    <lineage>
        <taxon>Eukaryota</taxon>
        <taxon>Fungi</taxon>
        <taxon>Dikarya</taxon>
        <taxon>Ascomycota</taxon>
        <taxon>Pezizomycotina</taxon>
        <taxon>Lecanoromycetes</taxon>
        <taxon>OSLEUM clade</taxon>
        <taxon>Lecanoromycetidae</taxon>
        <taxon>Lecanorales</taxon>
        <taxon>Lecanorineae</taxon>
        <taxon>Parmeliaceae</taxon>
        <taxon>Alectoria</taxon>
    </lineage>
</organism>
<protein>
    <recommendedName>
        <fullName evidence="10">Plasma membrane fusion protein PRM1</fullName>
    </recommendedName>
</protein>
<evidence type="ECO:0000256" key="4">
    <source>
        <dbReference type="ARBA" id="ARBA00022475"/>
    </source>
</evidence>
<comment type="caution">
    <text evidence="12">The sequence shown here is derived from an EMBL/GenBank/DDBJ whole genome shotgun (WGS) entry which is preliminary data.</text>
</comment>
<evidence type="ECO:0000256" key="9">
    <source>
        <dbReference type="ARBA" id="ARBA00023180"/>
    </source>
</evidence>
<evidence type="ECO:0000256" key="11">
    <source>
        <dbReference type="SAM" id="MobiDB-lite"/>
    </source>
</evidence>
<dbReference type="InterPro" id="IPR026777">
    <property type="entry name" value="PRM1"/>
</dbReference>
<evidence type="ECO:0000313" key="13">
    <source>
        <dbReference type="Proteomes" id="UP000664203"/>
    </source>
</evidence>
<comment type="subcellular location">
    <subcellularLocation>
        <location evidence="2 10">Cell membrane</location>
        <topology evidence="2 10">Multi-pass membrane protein</topology>
    </subcellularLocation>
</comment>
<dbReference type="Proteomes" id="UP000664203">
    <property type="component" value="Unassembled WGS sequence"/>
</dbReference>
<keyword evidence="13" id="KW-1185">Reference proteome</keyword>
<proteinExistence type="inferred from homology"/>
<dbReference type="GO" id="GO:0032220">
    <property type="term" value="P:plasma membrane fusion involved in cytogamy"/>
    <property type="evidence" value="ECO:0007669"/>
    <property type="project" value="TreeGrafter"/>
</dbReference>
<evidence type="ECO:0000256" key="3">
    <source>
        <dbReference type="ARBA" id="ARBA00010780"/>
    </source>
</evidence>
<feature type="transmembrane region" description="Helical" evidence="10">
    <location>
        <begin position="64"/>
        <end position="82"/>
    </location>
</feature>
<feature type="transmembrane region" description="Helical" evidence="10">
    <location>
        <begin position="618"/>
        <end position="641"/>
    </location>
</feature>
<dbReference type="AlphaFoldDB" id="A0A8H3IFZ5"/>
<comment type="caution">
    <text evidence="10">Lacks conserved residue(s) required for the propagation of feature annotation.</text>
</comment>
<gene>
    <name evidence="12" type="primary">PRM1</name>
    <name evidence="12" type="ORF">ALECFALPRED_001144</name>
</gene>
<evidence type="ECO:0000256" key="1">
    <source>
        <dbReference type="ARBA" id="ARBA00002512"/>
    </source>
</evidence>
<feature type="region of interest" description="Disordered" evidence="11">
    <location>
        <begin position="1"/>
        <end position="42"/>
    </location>
</feature>
<evidence type="ECO:0000313" key="12">
    <source>
        <dbReference type="EMBL" id="CAF9919375.1"/>
    </source>
</evidence>
<keyword evidence="9" id="KW-0325">Glycoprotein</keyword>
<feature type="transmembrane region" description="Helical" evidence="10">
    <location>
        <begin position="159"/>
        <end position="178"/>
    </location>
</feature>